<dbReference type="RefSeq" id="WP_084297645.1">
    <property type="nucleotide sequence ID" value="NZ_CP025084.1"/>
</dbReference>
<accession>A0A2I5T6S6</accession>
<reference evidence="2 5" key="3">
    <citation type="submission" date="2017-11" db="EMBL/GenBank/DDBJ databases">
        <title>Complete genome sequence of Serratia sp. ATCC 39006 LacA.</title>
        <authorList>
            <person name="Hampton H.G."/>
            <person name="Jackson S.A."/>
            <person name="Jauregui R."/>
            <person name="Poulter G.T.M."/>
            <person name="Salmond G.P.C."/>
            <person name="Fineran P.C."/>
        </authorList>
    </citation>
    <scope>NUCLEOTIDE SEQUENCE [LARGE SCALE GENOMIC DNA]</scope>
    <source>
        <strain evidence="2 5">ATCC 39006</strain>
    </source>
</reference>
<dbReference type="Proteomes" id="UP000233778">
    <property type="component" value="Chromosome"/>
</dbReference>
<dbReference type="OrthoDB" id="6466335at2"/>
<dbReference type="Pfam" id="PF13661">
    <property type="entry name" value="2OG-FeII_Oxy_4"/>
    <property type="match status" value="1"/>
</dbReference>
<reference evidence="3" key="4">
    <citation type="submission" date="2017-11" db="EMBL/GenBank/DDBJ databases">
        <title>Complete genome sequence of Serratia sp. ATCC 39006.</title>
        <authorList>
            <person name="Hampton H.G."/>
            <person name="Jackson S.A."/>
            <person name="Jauregui R."/>
            <person name="Poulter G.T.M."/>
            <person name="Salmond G.P.C."/>
            <person name="Fineran P.C."/>
        </authorList>
    </citation>
    <scope>NUCLEOTIDE SEQUENCE</scope>
    <source>
        <strain evidence="3">ATCC 39006</strain>
    </source>
</reference>
<evidence type="ECO:0000313" key="2">
    <source>
        <dbReference type="EMBL" id="AUH00268.1"/>
    </source>
</evidence>
<organism evidence="3 4">
    <name type="scientific">Serratia sp. (strain ATCC 39006)</name>
    <name type="common">Prodigiosinella confusarubida</name>
    <dbReference type="NCBI Taxonomy" id="104623"/>
    <lineage>
        <taxon>Bacteria</taxon>
        <taxon>Pseudomonadati</taxon>
        <taxon>Pseudomonadota</taxon>
        <taxon>Gammaproteobacteria</taxon>
        <taxon>Enterobacterales</taxon>
        <taxon>Pectobacteriaceae</taxon>
        <taxon>Prodigiosinella</taxon>
    </lineage>
</organism>
<dbReference type="Proteomes" id="UP000017700">
    <property type="component" value="Chromosome"/>
</dbReference>
<evidence type="ECO:0000313" key="5">
    <source>
        <dbReference type="Proteomes" id="UP000233778"/>
    </source>
</evidence>
<dbReference type="InterPro" id="IPR039558">
    <property type="entry name" value="TPA1/OFD1_N"/>
</dbReference>
<evidence type="ECO:0000259" key="1">
    <source>
        <dbReference type="Pfam" id="PF13661"/>
    </source>
</evidence>
<reference evidence="3 4" key="1">
    <citation type="journal article" date="2013" name="Genome Announc.">
        <title>Draft genome sequence of Serratia sp. strain ATCC 39006, a model bacterium for analysis of the biosynthesis and regulation of prodigiosin, a carbapenem, and gas vesicles.</title>
        <authorList>
            <person name="Fineran P.C."/>
            <person name="Iglesias Cans M.C."/>
            <person name="Ramsay J.P."/>
            <person name="Wilf N.M."/>
            <person name="Cossyleon D."/>
            <person name="McNeil M.B."/>
            <person name="Williamson N.R."/>
            <person name="Monson R.E."/>
            <person name="Becher S.A."/>
            <person name="Stanton J.A."/>
            <person name="Brugger K."/>
            <person name="Brown S.D."/>
            <person name="Salmond G.P."/>
        </authorList>
    </citation>
    <scope>NUCLEOTIDE SEQUENCE [LARGE SCALE GENOMIC DNA]</scope>
    <source>
        <strain evidence="3">ATCC 39006</strain>
        <strain evidence="4">ATCC 39006 / SC 11482</strain>
    </source>
</reference>
<dbReference type="EMBL" id="CP025085">
    <property type="protein sequence ID" value="AUH00268.1"/>
    <property type="molecule type" value="Genomic_DNA"/>
</dbReference>
<gene>
    <name evidence="2" type="ORF">CWC46_10905</name>
    <name evidence="3" type="ORF">Ser39006_010910</name>
</gene>
<dbReference type="Gene3D" id="2.60.120.620">
    <property type="entry name" value="q2cbj1_9rhob like domain"/>
    <property type="match status" value="1"/>
</dbReference>
<sequence>MGIALNITEDWDHNYGGLTHILDHNRKKVIDTLTPTFGELFLFDTSQTQIPHLVSMINVNQKNKRMSVIARYGKA</sequence>
<evidence type="ECO:0000313" key="4">
    <source>
        <dbReference type="Proteomes" id="UP000017700"/>
    </source>
</evidence>
<dbReference type="KEGG" id="sera:Ser39006_010910"/>
<protein>
    <recommendedName>
        <fullName evidence="1">Prolyl 3,4-dihydroxylase TPA1/OFD1 N-terminal domain-containing protein</fullName>
    </recommendedName>
</protein>
<feature type="domain" description="Prolyl 3,4-dihydroxylase TPA1/OFD1 N-terminal" evidence="1">
    <location>
        <begin position="4"/>
        <end position="68"/>
    </location>
</feature>
<dbReference type="KEGG" id="serq:CWC46_10905"/>
<dbReference type="AlphaFoldDB" id="A0A2I5T6S6"/>
<dbReference type="EMBL" id="CP025084">
    <property type="protein sequence ID" value="AUH04588.1"/>
    <property type="molecule type" value="Genomic_DNA"/>
</dbReference>
<name>A0A2I5T6S6_SERS3</name>
<reference evidence="3" key="2">
    <citation type="submission" date="2013-09" db="EMBL/GenBank/DDBJ databases">
        <authorList>
            <person name="Wang G."/>
            <person name="Yang Y."/>
            <person name="Su Y."/>
        </authorList>
    </citation>
    <scope>NUCLEOTIDE SEQUENCE</scope>
    <source>
        <strain evidence="3">ATCC 39006</strain>
    </source>
</reference>
<keyword evidence="4" id="KW-1185">Reference proteome</keyword>
<proteinExistence type="predicted"/>
<evidence type="ECO:0000313" key="3">
    <source>
        <dbReference type="EMBL" id="AUH04588.1"/>
    </source>
</evidence>